<reference evidence="1 2" key="1">
    <citation type="submission" date="2016-07" db="EMBL/GenBank/DDBJ databases">
        <title>Multiple horizontal gene transfer events from other fungi enriched the ability of initially mycotrophic Trichoderma (Ascomycota) to feed on dead plant biomass.</title>
        <authorList>
            <consortium name="DOE Joint Genome Institute"/>
            <person name="Aerts A."/>
            <person name="Atanasova L."/>
            <person name="Chenthamara K."/>
            <person name="Zhang J."/>
            <person name="Grujic M."/>
            <person name="Henrissat B."/>
            <person name="Kuo A."/>
            <person name="Salamov A."/>
            <person name="Lipzen A."/>
            <person name="Labutti K."/>
            <person name="Barry K."/>
            <person name="Miao Y."/>
            <person name="Rahimi M.J."/>
            <person name="Shen Q."/>
            <person name="Grigoriev I.V."/>
            <person name="Kubicek C.P."/>
            <person name="Druzhinina I.S."/>
        </authorList>
    </citation>
    <scope>NUCLEOTIDE SEQUENCE [LARGE SCALE GENOMIC DNA]</scope>
    <source>
        <strain evidence="1 2">CBS 226.95</strain>
    </source>
</reference>
<organism evidence="1 2">
    <name type="scientific">Trichoderma harzianum CBS 226.95</name>
    <dbReference type="NCBI Taxonomy" id="983964"/>
    <lineage>
        <taxon>Eukaryota</taxon>
        <taxon>Fungi</taxon>
        <taxon>Dikarya</taxon>
        <taxon>Ascomycota</taxon>
        <taxon>Pezizomycotina</taxon>
        <taxon>Sordariomycetes</taxon>
        <taxon>Hypocreomycetidae</taxon>
        <taxon>Hypocreales</taxon>
        <taxon>Hypocreaceae</taxon>
        <taxon>Trichoderma</taxon>
    </lineage>
</organism>
<evidence type="ECO:0000313" key="2">
    <source>
        <dbReference type="Proteomes" id="UP000241690"/>
    </source>
</evidence>
<accession>A0A2T3ZZZ8</accession>
<evidence type="ECO:0000313" key="1">
    <source>
        <dbReference type="EMBL" id="PTB50386.1"/>
    </source>
</evidence>
<dbReference type="GeneID" id="36622357"/>
<gene>
    <name evidence="1" type="ORF">M431DRAFT_251979</name>
</gene>
<name>A0A2T3ZZZ8_TRIHA</name>
<proteinExistence type="predicted"/>
<dbReference type="AlphaFoldDB" id="A0A2T3ZZZ8"/>
<protein>
    <submittedName>
        <fullName evidence="1">Uncharacterized protein</fullName>
    </submittedName>
</protein>
<keyword evidence="2" id="KW-1185">Reference proteome</keyword>
<dbReference type="Proteomes" id="UP000241690">
    <property type="component" value="Unassembled WGS sequence"/>
</dbReference>
<dbReference type="EMBL" id="KZ679688">
    <property type="protein sequence ID" value="PTB50386.1"/>
    <property type="molecule type" value="Genomic_DNA"/>
</dbReference>
<dbReference type="RefSeq" id="XP_024770063.1">
    <property type="nucleotide sequence ID" value="XM_024913794.1"/>
</dbReference>
<sequence>MPRNPGTSCLDSTNKCPCITNLPSTSICSSRIDSDASPETHNNVSFFPTPFPSPACRACPPSLPRLSAVPRRQGS</sequence>